<dbReference type="SUPFAM" id="SSF46894">
    <property type="entry name" value="C-terminal effector domain of the bipartite response regulators"/>
    <property type="match status" value="1"/>
</dbReference>
<dbReference type="HOGENOM" id="CLU_1033333_0_0_11"/>
<organism evidence="5 6">
    <name type="scientific">Corynebacterium vitaeruminis DSM 20294</name>
    <dbReference type="NCBI Taxonomy" id="1224164"/>
    <lineage>
        <taxon>Bacteria</taxon>
        <taxon>Bacillati</taxon>
        <taxon>Actinomycetota</taxon>
        <taxon>Actinomycetes</taxon>
        <taxon>Mycobacteriales</taxon>
        <taxon>Corynebacteriaceae</taxon>
        <taxon>Corynebacterium</taxon>
    </lineage>
</organism>
<reference evidence="5 6" key="1">
    <citation type="submission" date="2013-02" db="EMBL/GenBank/DDBJ databases">
        <title>The complete genome sequence of Corynebacterium vitaeruminis DSM 20294.</title>
        <authorList>
            <person name="Ruckert C."/>
            <person name="Albersmeier A."/>
            <person name="Kalinowski J."/>
        </authorList>
    </citation>
    <scope>NUCLEOTIDE SEQUENCE [LARGE SCALE GENOMIC DNA]</scope>
    <source>
        <strain evidence="6">ATCC 10234</strain>
    </source>
</reference>
<dbReference type="STRING" id="1224164.B843_09980"/>
<dbReference type="InterPro" id="IPR036388">
    <property type="entry name" value="WH-like_DNA-bd_sf"/>
</dbReference>
<dbReference type="Proteomes" id="UP000019222">
    <property type="component" value="Chromosome"/>
</dbReference>
<dbReference type="SUPFAM" id="SSF48452">
    <property type="entry name" value="TPR-like"/>
    <property type="match status" value="1"/>
</dbReference>
<dbReference type="AlphaFoldDB" id="W5Y2B8"/>
<proteinExistence type="predicted"/>
<sequence length="269" mass="30470">MTSALYRGDRQLTRFYLSRMSLPHDSLAIQRVPALMSQILAASMANYVPAALRIGASLLDYDATHDISHPGFWPWQDVYAQQLLLAGLDDQARELVDVTMDRTALSPIQSLMAKLGVPLANILIHRGEVTRGMRYFEEAVEQISPLGLPAYESRILYEYGRVLRRLGRRREAEGVFARAEEVFAAMGAAEFVERCRRERRVGGLTPHAPKDPLTAQEREIATRVAQGAINREVASDLFLSTKTVEYHLTNIYKKLGVRNRKELREKFAR</sequence>
<dbReference type="GO" id="GO:0006355">
    <property type="term" value="P:regulation of DNA-templated transcription"/>
    <property type="evidence" value="ECO:0007669"/>
    <property type="project" value="InterPro"/>
</dbReference>
<evidence type="ECO:0000259" key="4">
    <source>
        <dbReference type="PROSITE" id="PS50043"/>
    </source>
</evidence>
<dbReference type="EMBL" id="CP004353">
    <property type="protein sequence ID" value="AHI23381.1"/>
    <property type="molecule type" value="Genomic_DNA"/>
</dbReference>
<dbReference type="eggNOG" id="COG2909">
    <property type="taxonomic scope" value="Bacteria"/>
</dbReference>
<dbReference type="RefSeq" id="WP_051483493.1">
    <property type="nucleotide sequence ID" value="NZ_CP004353.1"/>
</dbReference>
<dbReference type="GO" id="GO:0003677">
    <property type="term" value="F:DNA binding"/>
    <property type="evidence" value="ECO:0007669"/>
    <property type="project" value="UniProtKB-KW"/>
</dbReference>
<dbReference type="InterPro" id="IPR016032">
    <property type="entry name" value="Sig_transdc_resp-reg_C-effctor"/>
</dbReference>
<dbReference type="Gene3D" id="1.25.40.10">
    <property type="entry name" value="Tetratricopeptide repeat domain"/>
    <property type="match status" value="1"/>
</dbReference>
<evidence type="ECO:0000313" key="6">
    <source>
        <dbReference type="Proteomes" id="UP000019222"/>
    </source>
</evidence>
<dbReference type="PRINTS" id="PR00038">
    <property type="entry name" value="HTHLUXR"/>
</dbReference>
<dbReference type="PROSITE" id="PS00622">
    <property type="entry name" value="HTH_LUXR_1"/>
    <property type="match status" value="1"/>
</dbReference>
<dbReference type="Gene3D" id="1.10.10.10">
    <property type="entry name" value="Winged helix-like DNA-binding domain superfamily/Winged helix DNA-binding domain"/>
    <property type="match status" value="1"/>
</dbReference>
<dbReference type="SMART" id="SM00421">
    <property type="entry name" value="HTH_LUXR"/>
    <property type="match status" value="1"/>
</dbReference>
<feature type="domain" description="HTH luxR-type" evidence="4">
    <location>
        <begin position="206"/>
        <end position="269"/>
    </location>
</feature>
<dbReference type="PANTHER" id="PTHR44688:SF16">
    <property type="entry name" value="DNA-BINDING TRANSCRIPTIONAL ACTIVATOR DEVR_DOSR"/>
    <property type="match status" value="1"/>
</dbReference>
<dbReference type="InterPro" id="IPR000792">
    <property type="entry name" value="Tscrpt_reg_LuxR_C"/>
</dbReference>
<dbReference type="PROSITE" id="PS50043">
    <property type="entry name" value="HTH_LUXR_2"/>
    <property type="match status" value="1"/>
</dbReference>
<dbReference type="PATRIC" id="fig|1224164.3.peg.2017"/>
<keyword evidence="2" id="KW-0238">DNA-binding</keyword>
<dbReference type="KEGG" id="cvt:B843_09980"/>
<dbReference type="CDD" id="cd06170">
    <property type="entry name" value="LuxR_C_like"/>
    <property type="match status" value="1"/>
</dbReference>
<evidence type="ECO:0000256" key="2">
    <source>
        <dbReference type="ARBA" id="ARBA00023125"/>
    </source>
</evidence>
<keyword evidence="3" id="KW-0804">Transcription</keyword>
<keyword evidence="1" id="KW-0805">Transcription regulation</keyword>
<gene>
    <name evidence="5" type="ORF">B843_09980</name>
</gene>
<dbReference type="InterPro" id="IPR011990">
    <property type="entry name" value="TPR-like_helical_dom_sf"/>
</dbReference>
<evidence type="ECO:0000313" key="5">
    <source>
        <dbReference type="EMBL" id="AHI23381.1"/>
    </source>
</evidence>
<name>W5Y2B8_9CORY</name>
<dbReference type="Pfam" id="PF00196">
    <property type="entry name" value="GerE"/>
    <property type="match status" value="1"/>
</dbReference>
<dbReference type="PANTHER" id="PTHR44688">
    <property type="entry name" value="DNA-BINDING TRANSCRIPTIONAL ACTIVATOR DEVR_DOSR"/>
    <property type="match status" value="1"/>
</dbReference>
<evidence type="ECO:0000256" key="1">
    <source>
        <dbReference type="ARBA" id="ARBA00023015"/>
    </source>
</evidence>
<evidence type="ECO:0000256" key="3">
    <source>
        <dbReference type="ARBA" id="ARBA00023163"/>
    </source>
</evidence>
<protein>
    <submittedName>
        <fullName evidence="5">Transcriptional regulator</fullName>
    </submittedName>
</protein>
<keyword evidence="6" id="KW-1185">Reference proteome</keyword>
<accession>W5Y2B8</accession>